<dbReference type="Gene3D" id="3.55.50.30">
    <property type="match status" value="1"/>
</dbReference>
<dbReference type="Pfam" id="PF16344">
    <property type="entry name" value="FecR_C"/>
    <property type="match status" value="1"/>
</dbReference>
<dbReference type="InterPro" id="IPR006860">
    <property type="entry name" value="FecR"/>
</dbReference>
<evidence type="ECO:0000313" key="4">
    <source>
        <dbReference type="EMBL" id="SDR88212.1"/>
    </source>
</evidence>
<dbReference type="RefSeq" id="WP_091367709.1">
    <property type="nucleotide sequence ID" value="NZ_LT629740.1"/>
</dbReference>
<feature type="domain" description="FecR protein" evidence="2">
    <location>
        <begin position="110"/>
        <end position="204"/>
    </location>
</feature>
<dbReference type="PANTHER" id="PTHR30273">
    <property type="entry name" value="PERIPLASMIC SIGNAL SENSOR AND SIGMA FACTOR ACTIVATOR FECR-RELATED"/>
    <property type="match status" value="1"/>
</dbReference>
<dbReference type="OrthoDB" id="1099916at2"/>
<sequence length="333" mass="38329">MNKQKFRKLLNKYLSGKADPEEEQMLFDWYDASKNDSFVPDEELSTEEQQELFLDIRSRINTGDDNNKRQQLFFIFKIAASIILMVSILGAWYVIFKINTTAKDGAQNIVITAKGQRKNFALPDGTMVWLNSDSRLSFPIQFNKNQRLVTLAGEAYFEVRHNAKKPFIVHTNKIDIQDIGTVFDVKAYPLENKVETSLIKGAVQVSVLQGDKKVVILQPQQKFVLIKITPNNNAASHDSSFVNRITTDPRLQVARETEWRKGFLSFDNESFSDLAIELGRWYNVKVIFQNPAFKNYRFTGTLNDAGFDTVMEALMLSEHFNYRKEADHTVVIY</sequence>
<dbReference type="GO" id="GO:0016989">
    <property type="term" value="F:sigma factor antagonist activity"/>
    <property type="evidence" value="ECO:0007669"/>
    <property type="project" value="TreeGrafter"/>
</dbReference>
<dbReference type="Gene3D" id="2.60.120.1440">
    <property type="match status" value="1"/>
</dbReference>
<evidence type="ECO:0000259" key="2">
    <source>
        <dbReference type="Pfam" id="PF04773"/>
    </source>
</evidence>
<gene>
    <name evidence="4" type="ORF">SAMN05216490_0122</name>
</gene>
<dbReference type="FunFam" id="2.60.120.1440:FF:000001">
    <property type="entry name" value="Putative anti-sigma factor"/>
    <property type="match status" value="1"/>
</dbReference>
<keyword evidence="1" id="KW-0812">Transmembrane</keyword>
<name>A0A1H1MNL2_MUCMA</name>
<reference evidence="4 5" key="1">
    <citation type="submission" date="2016-10" db="EMBL/GenBank/DDBJ databases">
        <authorList>
            <person name="de Groot N.N."/>
        </authorList>
    </citation>
    <scope>NUCLEOTIDE SEQUENCE [LARGE SCALE GENOMIC DNA]</scope>
    <source>
        <strain evidence="4 5">MP1X4</strain>
    </source>
</reference>
<feature type="domain" description="Protein FecR C-terminal" evidence="3">
    <location>
        <begin position="264"/>
        <end position="331"/>
    </location>
</feature>
<dbReference type="STRING" id="652787.SAMN05216490_0122"/>
<accession>A0A1H1MNL2</accession>
<dbReference type="InterPro" id="IPR032508">
    <property type="entry name" value="FecR_C"/>
</dbReference>
<dbReference type="InterPro" id="IPR012373">
    <property type="entry name" value="Ferrdict_sens_TM"/>
</dbReference>
<evidence type="ECO:0000313" key="5">
    <source>
        <dbReference type="Proteomes" id="UP000199679"/>
    </source>
</evidence>
<organism evidence="4 5">
    <name type="scientific">Mucilaginibacter mallensis</name>
    <dbReference type="NCBI Taxonomy" id="652787"/>
    <lineage>
        <taxon>Bacteria</taxon>
        <taxon>Pseudomonadati</taxon>
        <taxon>Bacteroidota</taxon>
        <taxon>Sphingobacteriia</taxon>
        <taxon>Sphingobacteriales</taxon>
        <taxon>Sphingobacteriaceae</taxon>
        <taxon>Mucilaginibacter</taxon>
    </lineage>
</organism>
<keyword evidence="1" id="KW-0472">Membrane</keyword>
<keyword evidence="1" id="KW-1133">Transmembrane helix</keyword>
<keyword evidence="5" id="KW-1185">Reference proteome</keyword>
<feature type="transmembrane region" description="Helical" evidence="1">
    <location>
        <begin position="74"/>
        <end position="95"/>
    </location>
</feature>
<proteinExistence type="predicted"/>
<dbReference type="PANTHER" id="PTHR30273:SF2">
    <property type="entry name" value="PROTEIN FECR"/>
    <property type="match status" value="1"/>
</dbReference>
<evidence type="ECO:0000259" key="3">
    <source>
        <dbReference type="Pfam" id="PF16344"/>
    </source>
</evidence>
<dbReference type="AlphaFoldDB" id="A0A1H1MNL2"/>
<dbReference type="EMBL" id="LT629740">
    <property type="protein sequence ID" value="SDR88212.1"/>
    <property type="molecule type" value="Genomic_DNA"/>
</dbReference>
<evidence type="ECO:0000256" key="1">
    <source>
        <dbReference type="SAM" id="Phobius"/>
    </source>
</evidence>
<protein>
    <submittedName>
        <fullName evidence="4">FecR family protein</fullName>
    </submittedName>
</protein>
<dbReference type="PIRSF" id="PIRSF018266">
    <property type="entry name" value="FecR"/>
    <property type="match status" value="1"/>
</dbReference>
<dbReference type="Pfam" id="PF04773">
    <property type="entry name" value="FecR"/>
    <property type="match status" value="1"/>
</dbReference>
<dbReference type="Proteomes" id="UP000199679">
    <property type="component" value="Chromosome I"/>
</dbReference>